<sequence>MVGYDPLKSLQAVYYSDGPKTITYRGINLNSQSGSLLLDAVMAGRPRASDCKLFQMPAEILARIVDLIAEDLDQGMHDLKHLALVNSDCRQLAHARQFSTIEHDYSFEKQHPLLISPGKLPMASGALVFYTAMAYCTPYYQAFKNPIVQEVLRKAQISYGLLRDCAALVVASMPNLETLIWEVTFATDQATFSTITRSRAHTFKIKGMVFEEGWSLAPPLTLSTWPLRSLDIQARTIFTRIGGHNDSDDPKPRPASEFFKSLFQLCGPTLESLSWNVPDSRCTNGRHLSLDLTPASFPCLRHLRLYGDINSLDKQAMASILGGPLKSLALPSEFFERFEATTRAIGPYRDLETLVIERIYNIKAVADFVRKHSGLQKLYLTQHHRLTDDDPGFDTVFVPVLGGNHFSNLRSLLLIWGSNDQEGEPNYTFDISPNSLATICELTSLEQLALGCDVPIREEGDLDEEIEGEGWTVDFHQWLIDHERLRVHLQKLKNLKRLAFIGDTYQQRDADGNTLVPGCYYDQCIVTRDDIVEARNNPDLALYAMDTSADDETAIWEHSHLSRMIKHAASYLKVLPKLEWMLCGKRPMELYRDPLNENSIEIDPMTTMRDECSVYLKYAFGLSSQDDESGIM</sequence>
<protein>
    <submittedName>
        <fullName evidence="1">Uncharacterized protein</fullName>
    </submittedName>
</protein>
<comment type="caution">
    <text evidence="1">The sequence shown here is derived from an EMBL/GenBank/DDBJ whole genome shotgun (WGS) entry which is preliminary data.</text>
</comment>
<reference evidence="1 2" key="1">
    <citation type="submission" date="2020-05" db="EMBL/GenBank/DDBJ databases">
        <title>Identification and distribution of gene clusters putatively required for synthesis of sphingolipid metabolism inhibitors in phylogenetically diverse species of the filamentous fungus Fusarium.</title>
        <authorList>
            <person name="Kim H.-S."/>
            <person name="Busman M."/>
            <person name="Brown D.W."/>
            <person name="Divon H."/>
            <person name="Uhlig S."/>
            <person name="Proctor R.H."/>
        </authorList>
    </citation>
    <scope>NUCLEOTIDE SEQUENCE [LARGE SCALE GENOMIC DNA]</scope>
    <source>
        <strain evidence="1 2">NRRL 20693</strain>
    </source>
</reference>
<dbReference type="Gene3D" id="3.80.10.10">
    <property type="entry name" value="Ribonuclease Inhibitor"/>
    <property type="match status" value="1"/>
</dbReference>
<dbReference type="EMBL" id="JAAGWQ010000075">
    <property type="protein sequence ID" value="KAF5670487.1"/>
    <property type="molecule type" value="Genomic_DNA"/>
</dbReference>
<evidence type="ECO:0000313" key="2">
    <source>
        <dbReference type="Proteomes" id="UP000567885"/>
    </source>
</evidence>
<accession>A0A8H5WPF1</accession>
<dbReference type="OrthoDB" id="3257981at2759"/>
<gene>
    <name evidence="1" type="ORF">FHETE_4394</name>
</gene>
<keyword evidence="2" id="KW-1185">Reference proteome</keyword>
<name>A0A8H5WPF1_FUSHE</name>
<dbReference type="Proteomes" id="UP000567885">
    <property type="component" value="Unassembled WGS sequence"/>
</dbReference>
<proteinExistence type="predicted"/>
<dbReference type="InterPro" id="IPR032675">
    <property type="entry name" value="LRR_dom_sf"/>
</dbReference>
<evidence type="ECO:0000313" key="1">
    <source>
        <dbReference type="EMBL" id="KAF5670487.1"/>
    </source>
</evidence>
<dbReference type="AlphaFoldDB" id="A0A8H5WPF1"/>
<organism evidence="1 2">
    <name type="scientific">Fusarium heterosporum</name>
    <dbReference type="NCBI Taxonomy" id="42747"/>
    <lineage>
        <taxon>Eukaryota</taxon>
        <taxon>Fungi</taxon>
        <taxon>Dikarya</taxon>
        <taxon>Ascomycota</taxon>
        <taxon>Pezizomycotina</taxon>
        <taxon>Sordariomycetes</taxon>
        <taxon>Hypocreomycetidae</taxon>
        <taxon>Hypocreales</taxon>
        <taxon>Nectriaceae</taxon>
        <taxon>Fusarium</taxon>
        <taxon>Fusarium heterosporum species complex</taxon>
    </lineage>
</organism>